<dbReference type="Gene3D" id="3.40.50.1010">
    <property type="entry name" value="5'-nuclease"/>
    <property type="match status" value="1"/>
</dbReference>
<accession>A0A7W7ZEF4</accession>
<protein>
    <submittedName>
        <fullName evidence="1">Putative nucleic acid-binding protein</fullName>
    </submittedName>
</protein>
<keyword evidence="2" id="KW-1185">Reference proteome</keyword>
<dbReference type="Proteomes" id="UP000540989">
    <property type="component" value="Unassembled WGS sequence"/>
</dbReference>
<organism evidence="1 2">
    <name type="scientific">Granulicella aggregans</name>
    <dbReference type="NCBI Taxonomy" id="474949"/>
    <lineage>
        <taxon>Bacteria</taxon>
        <taxon>Pseudomonadati</taxon>
        <taxon>Acidobacteriota</taxon>
        <taxon>Terriglobia</taxon>
        <taxon>Terriglobales</taxon>
        <taxon>Acidobacteriaceae</taxon>
        <taxon>Granulicella</taxon>
    </lineage>
</organism>
<proteinExistence type="predicted"/>
<gene>
    <name evidence="1" type="ORF">HDF16_003124</name>
</gene>
<evidence type="ECO:0000313" key="2">
    <source>
        <dbReference type="Proteomes" id="UP000540989"/>
    </source>
</evidence>
<evidence type="ECO:0000313" key="1">
    <source>
        <dbReference type="EMBL" id="MBB5058410.1"/>
    </source>
</evidence>
<name>A0A7W7ZEF4_9BACT</name>
<dbReference type="SUPFAM" id="SSF88723">
    <property type="entry name" value="PIN domain-like"/>
    <property type="match status" value="1"/>
</dbReference>
<dbReference type="InterPro" id="IPR029060">
    <property type="entry name" value="PIN-like_dom_sf"/>
</dbReference>
<dbReference type="EMBL" id="JACHIP010000004">
    <property type="protein sequence ID" value="MBB5058410.1"/>
    <property type="molecule type" value="Genomic_DNA"/>
</dbReference>
<comment type="caution">
    <text evidence="1">The sequence shown here is derived from an EMBL/GenBank/DDBJ whole genome shotgun (WGS) entry which is preliminary data.</text>
</comment>
<dbReference type="RefSeq" id="WP_184218038.1">
    <property type="nucleotide sequence ID" value="NZ_JACHIP010000004.1"/>
</dbReference>
<dbReference type="AlphaFoldDB" id="A0A7W7ZEF4"/>
<reference evidence="1 2" key="1">
    <citation type="submission" date="2020-08" db="EMBL/GenBank/DDBJ databases">
        <title>Genomic Encyclopedia of Type Strains, Phase IV (KMG-V): Genome sequencing to study the core and pangenomes of soil and plant-associated prokaryotes.</title>
        <authorList>
            <person name="Whitman W."/>
        </authorList>
    </citation>
    <scope>NUCLEOTIDE SEQUENCE [LARGE SCALE GENOMIC DNA]</scope>
    <source>
        <strain evidence="1 2">M8UP14</strain>
    </source>
</reference>
<sequence length="71" mass="7914">MEDEAIEVLSFLLDTDVISQLAKQDPIASVIEWLAGCGDEAVYLSVVTIEEIREGIEMMPLRKKRNHPISG</sequence>